<name>A0A3T0I040_9BACI</name>
<dbReference type="OrthoDB" id="2806188at2"/>
<accession>A0A3T0I040</accession>
<feature type="transmembrane region" description="Helical" evidence="1">
    <location>
        <begin position="114"/>
        <end position="131"/>
    </location>
</feature>
<dbReference type="STRING" id="1193713.GCA_001636315_00039"/>
<dbReference type="KEGG" id="nmk:CHR53_16090"/>
<evidence type="ECO:0000259" key="2">
    <source>
        <dbReference type="Pfam" id="PF02517"/>
    </source>
</evidence>
<dbReference type="PANTHER" id="PTHR39430">
    <property type="entry name" value="MEMBRANE-ASSOCIATED PROTEASE-RELATED"/>
    <property type="match status" value="1"/>
</dbReference>
<proteinExistence type="predicted"/>
<dbReference type="InterPro" id="IPR003675">
    <property type="entry name" value="Rce1/LyrA-like_dom"/>
</dbReference>
<evidence type="ECO:0000313" key="4">
    <source>
        <dbReference type="Proteomes" id="UP000282892"/>
    </source>
</evidence>
<evidence type="ECO:0000256" key="1">
    <source>
        <dbReference type="SAM" id="Phobius"/>
    </source>
</evidence>
<keyword evidence="1" id="KW-0812">Transmembrane</keyword>
<gene>
    <name evidence="3" type="ORF">CHR53_16090</name>
</gene>
<keyword evidence="1" id="KW-0472">Membrane</keyword>
<feature type="transmembrane region" description="Helical" evidence="1">
    <location>
        <begin position="210"/>
        <end position="231"/>
    </location>
</feature>
<sequence>MVLFEMEFIKVQKGKNGWKRYVASFIVIISFIFLAGIPYGIVGDWIVRTDGNPDTYYDFKKADYVGLNPLLYFALMNTTFICWLLGIFVAVRFIHKRKFKTLITPNRTIDWKRIGFGFITFFLILSLTSIIDAMLNPGDYSLNKVNLSEYLTLFVLVLILTPIQTTCEEVFFRGYLMQLIGKWIRIPIVLSLIAGVIFGSLHFFNPEMGYSPLLVGADYVLTGFIWCYISVKTNSTELSIGAHAANNMLLSWFITMDDSAFGDIPSLFVVKNIDPAISLVWTVISLGIFLFISLKKYNFTRL</sequence>
<feature type="transmembrane region" description="Helical" evidence="1">
    <location>
        <begin position="70"/>
        <end position="94"/>
    </location>
</feature>
<dbReference type="GO" id="GO:0080120">
    <property type="term" value="P:CAAX-box protein maturation"/>
    <property type="evidence" value="ECO:0007669"/>
    <property type="project" value="UniProtKB-ARBA"/>
</dbReference>
<keyword evidence="4" id="KW-1185">Reference proteome</keyword>
<feature type="transmembrane region" description="Helical" evidence="1">
    <location>
        <begin position="276"/>
        <end position="294"/>
    </location>
</feature>
<protein>
    <recommendedName>
        <fullName evidence="2">CAAX prenyl protease 2/Lysostaphin resistance protein A-like domain-containing protein</fullName>
    </recommendedName>
</protein>
<dbReference type="Proteomes" id="UP000282892">
    <property type="component" value="Chromosome"/>
</dbReference>
<organism evidence="3 4">
    <name type="scientific">Neobacillus mesonae</name>
    <dbReference type="NCBI Taxonomy" id="1193713"/>
    <lineage>
        <taxon>Bacteria</taxon>
        <taxon>Bacillati</taxon>
        <taxon>Bacillota</taxon>
        <taxon>Bacilli</taxon>
        <taxon>Bacillales</taxon>
        <taxon>Bacillaceae</taxon>
        <taxon>Neobacillus</taxon>
    </lineage>
</organism>
<dbReference type="AlphaFoldDB" id="A0A3T0I040"/>
<dbReference type="Pfam" id="PF02517">
    <property type="entry name" value="Rce1-like"/>
    <property type="match status" value="1"/>
</dbReference>
<keyword evidence="1" id="KW-1133">Transmembrane helix</keyword>
<feature type="transmembrane region" description="Helical" evidence="1">
    <location>
        <begin position="238"/>
        <end position="256"/>
    </location>
</feature>
<dbReference type="GO" id="GO:0004175">
    <property type="term" value="F:endopeptidase activity"/>
    <property type="evidence" value="ECO:0007669"/>
    <property type="project" value="UniProtKB-ARBA"/>
</dbReference>
<feature type="domain" description="CAAX prenyl protease 2/Lysostaphin resistance protein A-like" evidence="2">
    <location>
        <begin position="153"/>
        <end position="248"/>
    </location>
</feature>
<feature type="transmembrane region" description="Helical" evidence="1">
    <location>
        <begin position="183"/>
        <end position="204"/>
    </location>
</feature>
<reference evidence="3 4" key="1">
    <citation type="submission" date="2017-07" db="EMBL/GenBank/DDBJ databases">
        <title>The complete genome sequence of Bacillus mesonae strain H20-5, an efficient strain improving plant abiotic stress resistance.</title>
        <authorList>
            <person name="Kim S.Y."/>
            <person name="Song H."/>
            <person name="Sang M.K."/>
            <person name="Weon H.-Y."/>
            <person name="Song J."/>
        </authorList>
    </citation>
    <scope>NUCLEOTIDE SEQUENCE [LARGE SCALE GENOMIC DNA]</scope>
    <source>
        <strain evidence="3 4">H20-5</strain>
    </source>
</reference>
<evidence type="ECO:0000313" key="3">
    <source>
        <dbReference type="EMBL" id="AZU62662.1"/>
    </source>
</evidence>
<dbReference type="PANTHER" id="PTHR39430:SF1">
    <property type="entry name" value="PROTEASE"/>
    <property type="match status" value="1"/>
</dbReference>
<feature type="transmembrane region" description="Helical" evidence="1">
    <location>
        <begin position="151"/>
        <end position="171"/>
    </location>
</feature>
<dbReference type="EMBL" id="CP022572">
    <property type="protein sequence ID" value="AZU62662.1"/>
    <property type="molecule type" value="Genomic_DNA"/>
</dbReference>
<feature type="transmembrane region" description="Helical" evidence="1">
    <location>
        <begin position="21"/>
        <end position="41"/>
    </location>
</feature>